<accession>A0A5E8HGF9</accession>
<protein>
    <submittedName>
        <fullName evidence="1">Uncharacterized protein</fullName>
    </submittedName>
</protein>
<dbReference type="RefSeq" id="WP_015676062.1">
    <property type="nucleotide sequence ID" value="NZ_AOGX02000010.1"/>
</dbReference>
<sequence length="277" mass="31309">MRIEFNHFNRFVTIICLAICIPYTNVRAQVQKPEPSYGFYKGVFYFSMIGGETSYTGGSLIQREKDYQNGLRSQANLGILPVRMVGTVPFPQSFPLPTDKIQSGNTRRVSMEYGLTDNLGFFISYNTIAIESQGTNQLAVIDRSQPNGYTTYIEAIPLSATLYKDRSYGLGLNYHFLSKNRFDPYVGLEVSVLNFDTKYRSGQLNNLYYPTYTHPGTGYGGRVAFGTNYFITPEFGIAIEIYGSRKILKSNAFESESINHAGFQFGFIFNFESMGRL</sequence>
<gene>
    <name evidence="1" type="ORF">LEP1GSC202_2183</name>
</gene>
<dbReference type="Gene3D" id="2.40.160.20">
    <property type="match status" value="1"/>
</dbReference>
<proteinExistence type="predicted"/>
<comment type="caution">
    <text evidence="1">The sequence shown here is derived from an EMBL/GenBank/DDBJ whole genome shotgun (WGS) entry which is preliminary data.</text>
</comment>
<dbReference type="EMBL" id="AOGX02000010">
    <property type="protein sequence ID" value="EOQ90339.1"/>
    <property type="molecule type" value="Genomic_DNA"/>
</dbReference>
<evidence type="ECO:0000313" key="2">
    <source>
        <dbReference type="Proteomes" id="UP000013996"/>
    </source>
</evidence>
<reference evidence="1 2" key="1">
    <citation type="submission" date="2013-04" db="EMBL/GenBank/DDBJ databases">
        <authorList>
            <person name="Harkins D.M."/>
            <person name="Durkin A.S."/>
            <person name="Brinkac L.M."/>
            <person name="Haft D.H."/>
            <person name="Selengut J.D."/>
            <person name="Sanka R."/>
            <person name="DePew J."/>
            <person name="Purushe J."/>
            <person name="Hartskeerl R.A."/>
            <person name="Ahmed A."/>
            <person name="van der Linden H."/>
            <person name="Goris M.G.A."/>
            <person name="Vinetz J.M."/>
            <person name="Sutton G.G."/>
            <person name="Nierman W.C."/>
            <person name="Fouts D.E."/>
        </authorList>
    </citation>
    <scope>NUCLEOTIDE SEQUENCE [LARGE SCALE GENOMIC DNA]</scope>
    <source>
        <strain evidence="1 2">Sao Paulo</strain>
    </source>
</reference>
<dbReference type="AlphaFoldDB" id="A0A5E8HGF9"/>
<name>A0A5E8HGF9_9LEPT</name>
<organism evidence="1 2">
    <name type="scientific">Leptospira yanagawae serovar Saopaulo str. Sao Paulo = ATCC 700523</name>
    <dbReference type="NCBI Taxonomy" id="1249483"/>
    <lineage>
        <taxon>Bacteria</taxon>
        <taxon>Pseudomonadati</taxon>
        <taxon>Spirochaetota</taxon>
        <taxon>Spirochaetia</taxon>
        <taxon>Leptospirales</taxon>
        <taxon>Leptospiraceae</taxon>
        <taxon>Leptospira</taxon>
    </lineage>
</organism>
<dbReference type="SUPFAM" id="SSF56925">
    <property type="entry name" value="OMPA-like"/>
    <property type="match status" value="1"/>
</dbReference>
<dbReference type="InterPro" id="IPR011250">
    <property type="entry name" value="OMP/PagP_B-barrel"/>
</dbReference>
<evidence type="ECO:0000313" key="1">
    <source>
        <dbReference type="EMBL" id="EOQ90339.1"/>
    </source>
</evidence>
<dbReference type="Proteomes" id="UP000013996">
    <property type="component" value="Unassembled WGS sequence"/>
</dbReference>
<dbReference type="STRING" id="1249483.LEP1GSC202_2183"/>